<organism evidence="6 7">
    <name type="scientific">Methanothermobacter tenebrarum</name>
    <dbReference type="NCBI Taxonomy" id="680118"/>
    <lineage>
        <taxon>Archaea</taxon>
        <taxon>Methanobacteriati</taxon>
        <taxon>Methanobacteriota</taxon>
        <taxon>Methanomada group</taxon>
        <taxon>Methanobacteria</taxon>
        <taxon>Methanobacteriales</taxon>
        <taxon>Methanobacteriaceae</taxon>
        <taxon>Methanothermobacter</taxon>
    </lineage>
</organism>
<dbReference type="Proteomes" id="UP000831817">
    <property type="component" value="Chromosome"/>
</dbReference>
<dbReference type="NCBIfam" id="NF003162">
    <property type="entry name" value="PRK04140.1"/>
    <property type="match status" value="1"/>
</dbReference>
<dbReference type="InterPro" id="IPR020886">
    <property type="entry name" value="MTH_967-like"/>
</dbReference>
<evidence type="ECO:0000256" key="4">
    <source>
        <dbReference type="HAMAP-Rule" id="MF_00584"/>
    </source>
</evidence>
<dbReference type="InterPro" id="IPR001387">
    <property type="entry name" value="Cro/C1-type_HTH"/>
</dbReference>
<dbReference type="Pfam" id="PF01381">
    <property type="entry name" value="HTH_3"/>
    <property type="match status" value="1"/>
</dbReference>
<sequence>MNSVMKREEILQELYNILATHGFKVSHIYERSCFDLLARKKLLLLLLKVLVNIDSINSLQAHEIKKVAYTLLAAPLIIGLKSKTDYLEEDVVYERHGIPVIALETLKNMIMEGHHPEVFADRGGYYVQIDGNTLREVREEYNMSLKDLADLAHVSRETIYKYENGLVRASPETAMILEEILNIKIILSIDLFKIPEPDKDIMEKKPDKRAEKLVELGFGVVQTRKAPFDALAKDMKFEDTVIADLEKNRDTRTLKRMVVPLKDISLVTGSDAVFILKNPRIRESFEGIPVIKDWEIDEIESSKEFLKIIAERREYN</sequence>
<keyword evidence="1 4" id="KW-0805">Transcription regulation</keyword>
<evidence type="ECO:0000259" key="5">
    <source>
        <dbReference type="PROSITE" id="PS50943"/>
    </source>
</evidence>
<evidence type="ECO:0000256" key="2">
    <source>
        <dbReference type="ARBA" id="ARBA00023125"/>
    </source>
</evidence>
<keyword evidence="7" id="KW-1185">Reference proteome</keyword>
<evidence type="ECO:0000313" key="6">
    <source>
        <dbReference type="EMBL" id="BDH79071.1"/>
    </source>
</evidence>
<dbReference type="Gene3D" id="1.10.260.40">
    <property type="entry name" value="lambda repressor-like DNA-binding domains"/>
    <property type="match status" value="1"/>
</dbReference>
<evidence type="ECO:0000313" key="7">
    <source>
        <dbReference type="Proteomes" id="UP000831817"/>
    </source>
</evidence>
<keyword evidence="2 4" id="KW-0238">DNA-binding</keyword>
<dbReference type="EMBL" id="AP025698">
    <property type="protein sequence ID" value="BDH79071.1"/>
    <property type="molecule type" value="Genomic_DNA"/>
</dbReference>
<accession>A0ABN6PEL2</accession>
<dbReference type="InterPro" id="IPR059051">
    <property type="entry name" value="MTH_967_PDDEXK"/>
</dbReference>
<dbReference type="SUPFAM" id="SSF47413">
    <property type="entry name" value="lambda repressor-like DNA-binding domains"/>
    <property type="match status" value="1"/>
</dbReference>
<dbReference type="SMART" id="SM00530">
    <property type="entry name" value="HTH_XRE"/>
    <property type="match status" value="1"/>
</dbReference>
<dbReference type="Pfam" id="PF26553">
    <property type="entry name" value="PDDEXK_19"/>
    <property type="match status" value="1"/>
</dbReference>
<feature type="domain" description="HTH cro/C1-type" evidence="5">
    <location>
        <begin position="134"/>
        <end position="192"/>
    </location>
</feature>
<protein>
    <recommendedName>
        <fullName evidence="4">Putative HTH-type transcriptional regulatory protein MTTB_04500</fullName>
    </recommendedName>
</protein>
<dbReference type="InterPro" id="IPR010982">
    <property type="entry name" value="Lambda_DNA-bd_dom_sf"/>
</dbReference>
<name>A0ABN6PEL2_9EURY</name>
<reference evidence="6 7" key="1">
    <citation type="submission" date="2022-04" db="EMBL/GenBank/DDBJ databases">
        <title>Complete genome of Methanothermobacter tenebrarum strain RMAS.</title>
        <authorList>
            <person name="Nakamura K."/>
            <person name="Oshima K."/>
            <person name="Hattori M."/>
            <person name="Kamagata Y."/>
            <person name="Takamizawa K."/>
        </authorList>
    </citation>
    <scope>NUCLEOTIDE SEQUENCE [LARGE SCALE GENOMIC DNA]</scope>
    <source>
        <strain evidence="6 7">RMAS</strain>
    </source>
</reference>
<evidence type="ECO:0000256" key="1">
    <source>
        <dbReference type="ARBA" id="ARBA00023015"/>
    </source>
</evidence>
<gene>
    <name evidence="6" type="ORF">MTTB_04500</name>
</gene>
<proteinExistence type="inferred from homology"/>
<evidence type="ECO:0000256" key="3">
    <source>
        <dbReference type="ARBA" id="ARBA00023163"/>
    </source>
</evidence>
<keyword evidence="3 4" id="KW-0804">Transcription</keyword>
<dbReference type="CDD" id="cd00093">
    <property type="entry name" value="HTH_XRE"/>
    <property type="match status" value="1"/>
</dbReference>
<dbReference type="HAMAP" id="MF_00584">
    <property type="entry name" value="HTH_type_cro_C1"/>
    <property type="match status" value="1"/>
</dbReference>
<dbReference type="PROSITE" id="PS50943">
    <property type="entry name" value="HTH_CROC1"/>
    <property type="match status" value="1"/>
</dbReference>